<keyword evidence="1" id="KW-1133">Transmembrane helix</keyword>
<organism evidence="2 3">
    <name type="scientific">Glossina brevipalpis</name>
    <dbReference type="NCBI Taxonomy" id="37001"/>
    <lineage>
        <taxon>Eukaryota</taxon>
        <taxon>Metazoa</taxon>
        <taxon>Ecdysozoa</taxon>
        <taxon>Arthropoda</taxon>
        <taxon>Hexapoda</taxon>
        <taxon>Insecta</taxon>
        <taxon>Pterygota</taxon>
        <taxon>Neoptera</taxon>
        <taxon>Endopterygota</taxon>
        <taxon>Diptera</taxon>
        <taxon>Brachycera</taxon>
        <taxon>Muscomorpha</taxon>
        <taxon>Hippoboscoidea</taxon>
        <taxon>Glossinidae</taxon>
        <taxon>Glossina</taxon>
    </lineage>
</organism>
<sequence length="165" mass="18328">MMTMMTTTTTTTTTCGANEDDSLDDVNNTDDIVEMAAAPTHIHFIIPSSIFNIMVVVFTPVHSLVGWLVGWLPYTYTFKRIVKQSSTLSFTSAIIIIMGCVKSEECKAGLMKTTVRKRNKKKTTYKSQLSKNADEKTNSALVIMVVVFTPVHSLVGWLVGWLVDE</sequence>
<dbReference type="EnsemblMetazoa" id="GBRI012385-RA">
    <property type="protein sequence ID" value="GBRI012385-PA"/>
    <property type="gene ID" value="GBRI012385"/>
</dbReference>
<feature type="transmembrane region" description="Helical" evidence="1">
    <location>
        <begin position="50"/>
        <end position="69"/>
    </location>
</feature>
<dbReference type="AlphaFoldDB" id="A0A1A9WAN8"/>
<accession>A0A1A9WAN8</accession>
<evidence type="ECO:0000313" key="2">
    <source>
        <dbReference type="EnsemblMetazoa" id="GBRI012385-PA"/>
    </source>
</evidence>
<keyword evidence="1" id="KW-0472">Membrane</keyword>
<proteinExistence type="predicted"/>
<keyword evidence="3" id="KW-1185">Reference proteome</keyword>
<reference evidence="3" key="1">
    <citation type="submission" date="2014-03" db="EMBL/GenBank/DDBJ databases">
        <authorList>
            <person name="Aksoy S."/>
            <person name="Warren W."/>
            <person name="Wilson R.K."/>
        </authorList>
    </citation>
    <scope>NUCLEOTIDE SEQUENCE [LARGE SCALE GENOMIC DNA]</scope>
    <source>
        <strain evidence="3">IAEA</strain>
    </source>
</reference>
<dbReference type="Proteomes" id="UP000091820">
    <property type="component" value="Unassembled WGS sequence"/>
</dbReference>
<feature type="transmembrane region" description="Helical" evidence="1">
    <location>
        <begin position="81"/>
        <end position="101"/>
    </location>
</feature>
<feature type="transmembrane region" description="Helical" evidence="1">
    <location>
        <begin position="140"/>
        <end position="163"/>
    </location>
</feature>
<protein>
    <submittedName>
        <fullName evidence="2">Uncharacterized protein</fullName>
    </submittedName>
</protein>
<evidence type="ECO:0000313" key="3">
    <source>
        <dbReference type="Proteomes" id="UP000091820"/>
    </source>
</evidence>
<name>A0A1A9WAN8_9MUSC</name>
<evidence type="ECO:0000256" key="1">
    <source>
        <dbReference type="SAM" id="Phobius"/>
    </source>
</evidence>
<reference evidence="2" key="2">
    <citation type="submission" date="2020-05" db="UniProtKB">
        <authorList>
            <consortium name="EnsemblMetazoa"/>
        </authorList>
    </citation>
    <scope>IDENTIFICATION</scope>
    <source>
        <strain evidence="2">IAEA</strain>
    </source>
</reference>
<dbReference type="VEuPathDB" id="VectorBase:GBRI012385"/>
<keyword evidence="1" id="KW-0812">Transmembrane</keyword>